<comment type="caution">
    <text evidence="2">The sequence shown here is derived from an EMBL/GenBank/DDBJ whole genome shotgun (WGS) entry which is preliminary data.</text>
</comment>
<feature type="compositionally biased region" description="Polar residues" evidence="1">
    <location>
        <begin position="59"/>
        <end position="73"/>
    </location>
</feature>
<accession>A0A2N5VZB1</accession>
<feature type="compositionally biased region" description="Pro residues" evidence="1">
    <location>
        <begin position="81"/>
        <end position="91"/>
    </location>
</feature>
<dbReference type="EMBL" id="PGCJ01000034">
    <property type="protein sequence ID" value="PLW55307.1"/>
    <property type="molecule type" value="Genomic_DNA"/>
</dbReference>
<sequence length="91" mass="9380">MPTDHPVSAPLCFQPTPLPSPSAIPATTPELYASLPATPILLSASQPASALLPAHHSAPITSFQPQGPNSNPTLLAGLPCFPHPPQPLPRP</sequence>
<proteinExistence type="predicted"/>
<keyword evidence="3" id="KW-1185">Reference proteome</keyword>
<organism evidence="2 3">
    <name type="scientific">Puccinia coronata f. sp. avenae</name>
    <dbReference type="NCBI Taxonomy" id="200324"/>
    <lineage>
        <taxon>Eukaryota</taxon>
        <taxon>Fungi</taxon>
        <taxon>Dikarya</taxon>
        <taxon>Basidiomycota</taxon>
        <taxon>Pucciniomycotina</taxon>
        <taxon>Pucciniomycetes</taxon>
        <taxon>Pucciniales</taxon>
        <taxon>Pucciniaceae</taxon>
        <taxon>Puccinia</taxon>
    </lineage>
</organism>
<gene>
    <name evidence="2" type="ORF">PCANC_10552</name>
</gene>
<feature type="region of interest" description="Disordered" evidence="1">
    <location>
        <begin position="58"/>
        <end position="91"/>
    </location>
</feature>
<dbReference type="AlphaFoldDB" id="A0A2N5VZB1"/>
<evidence type="ECO:0000256" key="1">
    <source>
        <dbReference type="SAM" id="MobiDB-lite"/>
    </source>
</evidence>
<dbReference type="Proteomes" id="UP000235388">
    <property type="component" value="Unassembled WGS sequence"/>
</dbReference>
<evidence type="ECO:0000313" key="2">
    <source>
        <dbReference type="EMBL" id="PLW55307.1"/>
    </source>
</evidence>
<protein>
    <submittedName>
        <fullName evidence="2">Uncharacterized protein</fullName>
    </submittedName>
</protein>
<name>A0A2N5VZB1_9BASI</name>
<reference evidence="2 3" key="1">
    <citation type="submission" date="2017-11" db="EMBL/GenBank/DDBJ databases">
        <title>De novo assembly and phasing of dikaryotic genomes from two isolates of Puccinia coronata f. sp. avenae, the causal agent of oat crown rust.</title>
        <authorList>
            <person name="Miller M.E."/>
            <person name="Zhang Y."/>
            <person name="Omidvar V."/>
            <person name="Sperschneider J."/>
            <person name="Schwessinger B."/>
            <person name="Raley C."/>
            <person name="Palmer J.M."/>
            <person name="Garnica D."/>
            <person name="Upadhyaya N."/>
            <person name="Rathjen J."/>
            <person name="Taylor J.M."/>
            <person name="Park R.F."/>
            <person name="Dodds P.N."/>
            <person name="Hirsch C.D."/>
            <person name="Kianian S.F."/>
            <person name="Figueroa M."/>
        </authorList>
    </citation>
    <scope>NUCLEOTIDE SEQUENCE [LARGE SCALE GENOMIC DNA]</scope>
    <source>
        <strain evidence="2">12NC29</strain>
    </source>
</reference>
<evidence type="ECO:0000313" key="3">
    <source>
        <dbReference type="Proteomes" id="UP000235388"/>
    </source>
</evidence>